<evidence type="ECO:0000256" key="3">
    <source>
        <dbReference type="ARBA" id="ARBA00007806"/>
    </source>
</evidence>
<dbReference type="InterPro" id="IPR013780">
    <property type="entry name" value="Glyco_hydro_b"/>
</dbReference>
<dbReference type="Pfam" id="PF01055">
    <property type="entry name" value="Glyco_hydro_31_2nd"/>
    <property type="match status" value="1"/>
</dbReference>
<dbReference type="EMBL" id="LNIX01000002">
    <property type="protein sequence ID" value="OXA60099.1"/>
    <property type="molecule type" value="Genomic_DNA"/>
</dbReference>
<keyword evidence="8 10" id="KW-0326">Glycosidase</keyword>
<evidence type="ECO:0000256" key="12">
    <source>
        <dbReference type="SAM" id="SignalP"/>
    </source>
</evidence>
<dbReference type="CDD" id="cd14752">
    <property type="entry name" value="GH31_N"/>
    <property type="match status" value="1"/>
</dbReference>
<dbReference type="PANTHER" id="PTHR22762:SF54">
    <property type="entry name" value="BCDNA.GH04962"/>
    <property type="match status" value="1"/>
</dbReference>
<evidence type="ECO:0000256" key="2">
    <source>
        <dbReference type="ARBA" id="ARBA00004833"/>
    </source>
</evidence>
<dbReference type="GO" id="GO:0030246">
    <property type="term" value="F:carbohydrate binding"/>
    <property type="evidence" value="ECO:0007669"/>
    <property type="project" value="InterPro"/>
</dbReference>
<keyword evidence="6" id="KW-0256">Endoplasmic reticulum</keyword>
<evidence type="ECO:0000256" key="10">
    <source>
        <dbReference type="RuleBase" id="RU361185"/>
    </source>
</evidence>
<dbReference type="FunFam" id="3.20.20.80:FF:000046">
    <property type="entry name" value="Glucosidase alpha, neutral C"/>
    <property type="match status" value="1"/>
</dbReference>
<comment type="caution">
    <text evidence="16">The sequence shown here is derived from an EMBL/GenBank/DDBJ whole genome shotgun (WGS) entry which is preliminary data.</text>
</comment>
<evidence type="ECO:0000259" key="13">
    <source>
        <dbReference type="Pfam" id="PF01055"/>
    </source>
</evidence>
<feature type="chain" id="PRO_5012420627" description="Glucosidase II subunit alpha" evidence="12">
    <location>
        <begin position="26"/>
        <end position="908"/>
    </location>
</feature>
<comment type="similarity">
    <text evidence="3 10">Belongs to the glycosyl hydrolase 31 family.</text>
</comment>
<dbReference type="Proteomes" id="UP000198287">
    <property type="component" value="Unassembled WGS sequence"/>
</dbReference>
<evidence type="ECO:0000256" key="1">
    <source>
        <dbReference type="ARBA" id="ARBA00004240"/>
    </source>
</evidence>
<keyword evidence="17" id="KW-1185">Reference proteome</keyword>
<feature type="signal peptide" evidence="12">
    <location>
        <begin position="1"/>
        <end position="25"/>
    </location>
</feature>
<evidence type="ECO:0000259" key="15">
    <source>
        <dbReference type="Pfam" id="PF21365"/>
    </source>
</evidence>
<dbReference type="STRING" id="158441.A0A226ERG3"/>
<dbReference type="InterPro" id="IPR048395">
    <property type="entry name" value="Glyco_hydro_31_C"/>
</dbReference>
<evidence type="ECO:0000313" key="17">
    <source>
        <dbReference type="Proteomes" id="UP000198287"/>
    </source>
</evidence>
<evidence type="ECO:0000256" key="6">
    <source>
        <dbReference type="ARBA" id="ARBA00022824"/>
    </source>
</evidence>
<dbReference type="Pfam" id="PF13802">
    <property type="entry name" value="Gal_mutarotas_2"/>
    <property type="match status" value="1"/>
</dbReference>
<name>A0A226ERG3_FOLCA</name>
<dbReference type="GO" id="GO:0090599">
    <property type="term" value="F:alpha-glucosidase activity"/>
    <property type="evidence" value="ECO:0007669"/>
    <property type="project" value="TreeGrafter"/>
</dbReference>
<sequence>MMKDFGPTVLIFLCVFNTICDTVDKSKFKICDQSGFCKRQRHIADGSSNFDVNLKSGRTFKDYAVFDIVNKDNGHKFLLEVHTYMDGTFRVLMNEESPLHPRYQVEHALLPDLKKASMEFESVGNGESWTLAHTGMRDKFYVQIFASPMKLDFYSGGKKVAVFNGRNSLKYEHLRNKPDVNDEPKEDGGEETPQEPSMWEEQFSSHSDSKPRGPESIGVDIDFPLTQNLYGIPEHADDFRLKDTSGREPFRLYNLDVFEYELDSPMTLYGSIPYMMAHSPERTVGVLWVNAAETWIDVKTGGSGIVDSIVNLVGGSEDKEGRTRWMSESGIIDAFFFLGPSPLDVFKQYAKVTGVTPLPQMWAIGSHQCRWNYNDEEDVRGVDANFDSHDIPYDSIWLDIEHTDGKKYFTWDSHKFPHPVEMIQNISSKGRKMVTIIDPHIKRDGGYFLHEDALANDLYVKDKNGKVYEGWCWPGSSSYLDFFDPKVREYWASRFALDKYPSTLDLYTWNDMNEPSVFNGPEVTMPKDMMHYGGWEHRQVHNMYGLMQVMSTFEGQLQRSENQLRPFILTRAHFIGSQRYSAVWTGDNMANWEHLKASIPMCLSLSISGMSHCGADIGGFFQNPDAELMLRWYQAAAFQPFMRNHAHIETKRREPWLFGDRTTALIRSAVRRRYALLPYWYTLFYENEQTGVAPMRPLWAHYPTDAKTFGIQDAHLIGESLLVHPVTDKGATSINVYLPHGVWYDFYNYIKYEGGTHTLTVNDDTIPVFQRAGSIIPTKQRIRRASSLMKDDPYTLFVAIDEKGEAHGTLYIDDQQTFEYRTGSYLKVDLTYKNNKLSSKVVHSGPSFNSKEWIERVVILGANKKARDVKAVSKSVGSVALESEGEHPLVIRKPAVLVNEDWEIDLHF</sequence>
<dbReference type="FunFam" id="2.60.40.1180:FF:000023">
    <property type="entry name" value="neutral alpha-glucosidase AB isoform X2"/>
    <property type="match status" value="1"/>
</dbReference>
<dbReference type="FunFam" id="3.20.20.80:FF:000039">
    <property type="entry name" value="Glucosidase, alpha neutral C"/>
    <property type="match status" value="1"/>
</dbReference>
<keyword evidence="4 12" id="KW-0732">Signal</keyword>
<dbReference type="PANTHER" id="PTHR22762">
    <property type="entry name" value="ALPHA-GLUCOSIDASE"/>
    <property type="match status" value="1"/>
</dbReference>
<feature type="compositionally biased region" description="Basic and acidic residues" evidence="11">
    <location>
        <begin position="174"/>
        <end position="187"/>
    </location>
</feature>
<evidence type="ECO:0000256" key="5">
    <source>
        <dbReference type="ARBA" id="ARBA00022801"/>
    </source>
</evidence>
<dbReference type="OMA" id="TVHQPLW"/>
<feature type="domain" description="Glycosyl hydrolase family 31 C-terminal" evidence="15">
    <location>
        <begin position="692"/>
        <end position="776"/>
    </location>
</feature>
<feature type="domain" description="Glycoside hydrolase family 31 N-terminal" evidence="14">
    <location>
        <begin position="79"/>
        <end position="297"/>
    </location>
</feature>
<dbReference type="CDD" id="cd06603">
    <property type="entry name" value="GH31_GANC_GANAB_alpha"/>
    <property type="match status" value="1"/>
</dbReference>
<dbReference type="InterPro" id="IPR017853">
    <property type="entry name" value="GH"/>
</dbReference>
<evidence type="ECO:0000256" key="9">
    <source>
        <dbReference type="ARBA" id="ARBA00042895"/>
    </source>
</evidence>
<proteinExistence type="inferred from homology"/>
<dbReference type="InterPro" id="IPR000322">
    <property type="entry name" value="Glyco_hydro_31_TIM"/>
</dbReference>
<evidence type="ECO:0000256" key="11">
    <source>
        <dbReference type="SAM" id="MobiDB-lite"/>
    </source>
</evidence>
<dbReference type="Gene3D" id="3.20.20.80">
    <property type="entry name" value="Glycosidases"/>
    <property type="match status" value="2"/>
</dbReference>
<comment type="subcellular location">
    <subcellularLocation>
        <location evidence="1">Endoplasmic reticulum</location>
    </subcellularLocation>
</comment>
<dbReference type="GO" id="GO:0005975">
    <property type="term" value="P:carbohydrate metabolic process"/>
    <property type="evidence" value="ECO:0007669"/>
    <property type="project" value="InterPro"/>
</dbReference>
<dbReference type="OrthoDB" id="3237269at2759"/>
<evidence type="ECO:0000259" key="14">
    <source>
        <dbReference type="Pfam" id="PF13802"/>
    </source>
</evidence>
<feature type="region of interest" description="Disordered" evidence="11">
    <location>
        <begin position="174"/>
        <end position="217"/>
    </location>
</feature>
<dbReference type="GO" id="GO:0005783">
    <property type="term" value="C:endoplasmic reticulum"/>
    <property type="evidence" value="ECO:0007669"/>
    <property type="project" value="UniProtKB-SubCell"/>
</dbReference>
<dbReference type="InterPro" id="IPR025887">
    <property type="entry name" value="Glyco_hydro_31_N_dom"/>
</dbReference>
<reference evidence="16 17" key="1">
    <citation type="submission" date="2015-12" db="EMBL/GenBank/DDBJ databases">
        <title>The genome of Folsomia candida.</title>
        <authorList>
            <person name="Faddeeva A."/>
            <person name="Derks M.F."/>
            <person name="Anvar Y."/>
            <person name="Smit S."/>
            <person name="Van Straalen N."/>
            <person name="Roelofs D."/>
        </authorList>
    </citation>
    <scope>NUCLEOTIDE SEQUENCE [LARGE SCALE GENOMIC DNA]</scope>
    <source>
        <strain evidence="16 17">VU population</strain>
        <tissue evidence="16">Whole body</tissue>
    </source>
</reference>
<dbReference type="InterPro" id="IPR011013">
    <property type="entry name" value="Gal_mutarotase_sf_dom"/>
</dbReference>
<organism evidence="16 17">
    <name type="scientific">Folsomia candida</name>
    <name type="common">Springtail</name>
    <dbReference type="NCBI Taxonomy" id="158441"/>
    <lineage>
        <taxon>Eukaryota</taxon>
        <taxon>Metazoa</taxon>
        <taxon>Ecdysozoa</taxon>
        <taxon>Arthropoda</taxon>
        <taxon>Hexapoda</taxon>
        <taxon>Collembola</taxon>
        <taxon>Entomobryomorpha</taxon>
        <taxon>Isotomoidea</taxon>
        <taxon>Isotomidae</taxon>
        <taxon>Proisotominae</taxon>
        <taxon>Folsomia</taxon>
    </lineage>
</organism>
<comment type="pathway">
    <text evidence="2">Glycan metabolism; N-glycan metabolism.</text>
</comment>
<dbReference type="SUPFAM" id="SSF74650">
    <property type="entry name" value="Galactose mutarotase-like"/>
    <property type="match status" value="1"/>
</dbReference>
<gene>
    <name evidence="16" type="ORF">Fcan01_04148</name>
</gene>
<dbReference type="Pfam" id="PF21365">
    <property type="entry name" value="Glyco_hydro_31_3rd"/>
    <property type="match status" value="1"/>
</dbReference>
<dbReference type="SUPFAM" id="SSF51011">
    <property type="entry name" value="Glycosyl hydrolase domain"/>
    <property type="match status" value="1"/>
</dbReference>
<feature type="domain" description="Glycoside hydrolase family 31 TIM barrel" evidence="13">
    <location>
        <begin position="356"/>
        <end position="683"/>
    </location>
</feature>
<evidence type="ECO:0000256" key="7">
    <source>
        <dbReference type="ARBA" id="ARBA00023180"/>
    </source>
</evidence>
<protein>
    <recommendedName>
        <fullName evidence="9">Glucosidase II subunit alpha</fullName>
    </recommendedName>
</protein>
<evidence type="ECO:0000256" key="4">
    <source>
        <dbReference type="ARBA" id="ARBA00022729"/>
    </source>
</evidence>
<dbReference type="GO" id="GO:0006491">
    <property type="term" value="P:N-glycan processing"/>
    <property type="evidence" value="ECO:0007669"/>
    <property type="project" value="TreeGrafter"/>
</dbReference>
<evidence type="ECO:0000256" key="8">
    <source>
        <dbReference type="ARBA" id="ARBA00023295"/>
    </source>
</evidence>
<dbReference type="AlphaFoldDB" id="A0A226ERG3"/>
<accession>A0A226ERG3</accession>
<evidence type="ECO:0000313" key="16">
    <source>
        <dbReference type="EMBL" id="OXA60099.1"/>
    </source>
</evidence>
<keyword evidence="7" id="KW-0325">Glycoprotein</keyword>
<dbReference type="SUPFAM" id="SSF51445">
    <property type="entry name" value="(Trans)glycosidases"/>
    <property type="match status" value="1"/>
</dbReference>
<dbReference type="Gene3D" id="2.60.40.1180">
    <property type="entry name" value="Golgi alpha-mannosidase II"/>
    <property type="match status" value="2"/>
</dbReference>
<dbReference type="Gene3D" id="2.60.40.1760">
    <property type="entry name" value="glycosyl hydrolase (family 31)"/>
    <property type="match status" value="1"/>
</dbReference>
<keyword evidence="5 10" id="KW-0378">Hydrolase</keyword>